<dbReference type="PANTHER" id="PTHR46769">
    <property type="entry name" value="POLYCYSTIC KIDNEY AND HEPATIC DISEASE 1 (AUTOSOMAL RECESSIVE)-LIKE 1"/>
    <property type="match status" value="1"/>
</dbReference>
<dbReference type="InterPro" id="IPR014917">
    <property type="entry name" value="DUF1800"/>
</dbReference>
<evidence type="ECO:0000256" key="2">
    <source>
        <dbReference type="SAM" id="SignalP"/>
    </source>
</evidence>
<keyword evidence="1 2" id="KW-0732">Signal</keyword>
<feature type="domain" description="PA14" evidence="3">
    <location>
        <begin position="1357"/>
        <end position="1515"/>
    </location>
</feature>
<protein>
    <submittedName>
        <fullName evidence="4">Uncharacterized protein (DUF1800 family)</fullName>
    </submittedName>
</protein>
<dbReference type="InterPro" id="IPR022409">
    <property type="entry name" value="PKD/Chitinase_dom"/>
</dbReference>
<reference evidence="4 5" key="1">
    <citation type="submission" date="2020-08" db="EMBL/GenBank/DDBJ databases">
        <title>Genomic Encyclopedia of Type Strains, Phase IV (KMG-IV): sequencing the most valuable type-strain genomes for metagenomic binning, comparative biology and taxonomic classification.</title>
        <authorList>
            <person name="Goeker M."/>
        </authorList>
    </citation>
    <scope>NUCLEOTIDE SEQUENCE [LARGE SCALE GENOMIC DNA]</scope>
    <source>
        <strain evidence="4 5">DSM 12251</strain>
    </source>
</reference>
<dbReference type="SUPFAM" id="SSF56988">
    <property type="entry name" value="Anthrax protective antigen"/>
    <property type="match status" value="3"/>
</dbReference>
<organism evidence="4 5">
    <name type="scientific">Prosthecobacter dejongeii</name>
    <dbReference type="NCBI Taxonomy" id="48465"/>
    <lineage>
        <taxon>Bacteria</taxon>
        <taxon>Pseudomonadati</taxon>
        <taxon>Verrucomicrobiota</taxon>
        <taxon>Verrucomicrobiia</taxon>
        <taxon>Verrucomicrobiales</taxon>
        <taxon>Verrucomicrobiaceae</taxon>
        <taxon>Prosthecobacter</taxon>
    </lineage>
</organism>
<dbReference type="RefSeq" id="WP_184209438.1">
    <property type="nucleotide sequence ID" value="NZ_JACHIF010000005.1"/>
</dbReference>
<evidence type="ECO:0000313" key="5">
    <source>
        <dbReference type="Proteomes" id="UP000534294"/>
    </source>
</evidence>
<dbReference type="InterPro" id="IPR011658">
    <property type="entry name" value="PA14_dom"/>
</dbReference>
<dbReference type="InterPro" id="IPR037524">
    <property type="entry name" value="PA14/GLEYA"/>
</dbReference>
<dbReference type="SMART" id="SM00758">
    <property type="entry name" value="PA14"/>
    <property type="match status" value="5"/>
</dbReference>
<feature type="domain" description="PA14" evidence="3">
    <location>
        <begin position="825"/>
        <end position="982"/>
    </location>
</feature>
<feature type="domain" description="PA14" evidence="3">
    <location>
        <begin position="556"/>
        <end position="716"/>
    </location>
</feature>
<sequence>MNKAPASVIGLLLTLVSSLNAQTGVLREVWTHLDGGAVADLTLSADYPGNPLLRTVDANFAAPVNWAERYGVRMRAYLTPAVTGSYTFWVSGDDNCELWLSTDDQAANKVRVAQVPGWTEAQRWTKFAEQKSAPISLQAGQRYYIEALMKEGYGGDSLAVAWATSPTATPQVIPGAVLTPFEVPASIPSGLLVEAGKPVTQYAPNYTVELAAQALNVADANVSPTIQWTQVSGPTATIATADAATTPVSLTRAGVYVFRATASHSGNTASDDVTVTIQPPLAADAGKALADYWFGVDGNTVASLSRSLDYPNFPHAHRQVSTLTQTQSLAEQYGQRVRGFILVPVTGSYRFFMAASKKAEFHLSTDATTANLQLRAAVTTAVNATDFANHAAQASPAITLTAGQKYAFEIRHKEDWGTDHCTVMWQQPGQDYLSEITGEYLSPPSDAAAVIAGTQEFDLSHDYLLNAGRDVVLHMPRNSVSFSAYESRRIWGADTPTRVWSQVSGPKGVLFSAADAAQTLATFPKVGVYVLRYSVTTLNNTSTDEVTVEVKAPLNAQVGALTRQVWWDKQYATLDALRADPAFPNFPDITDAVSDLKQPNSWADRYATRVTGILNVPAGGPDPVNYVFYVSGDDAVEFSISTDATMANLRKVCYATTASGREVWTNEASQTSAPIALKPGGRYYVELLHKETWSSDYFAVAWSPEGDRRPKVIEGSYLEPSQKAPAFDPTLTFYARAGKDRTYWWPHDRTRLAGSWIKALSSDKTPTALWKQLSGPKSTVVEPASLTSEVIFSAAGIYTYELAVMEGAYTHRDTVVITLAAPLAKTTGALTRSVWLDVEGITLPDLFTYDPALAYPHFEDLLPGVEPPSNWADYYGTRLKGSLMVPVSGSYTFWIASDDASELKLDLNDGQGIRRVAYLDSAVYNSRDWDRRASQKSATLSLTAGVPYPVEILHKERDSSDYLAVAMDGPGTNGREVVSRGFLIPERVVPAFNPEITVALGTDRTVLWPQNELALAALVYDLKAGPKALSYQWSSKSAKVSFDNKASPVARVKFSGPGVYEIKMTATDGTSTGTDTLLVTVQNPLAAKAGGLLRETWTGVTGYQLVNLTNSAAYKGKPNHSDLLPNLETPSNWGDNYGQRLTGFLQVPIEGDYVFLLASDEESAFWLNPQGDAAAGAQKICSTPYATGRYNWTRYASQKSAVLHLVPGTRYYVQALHKEGGSDDYFAVAYRLASQTDAEAQVIPGALLSPPDGVTASAFDGEMIVKAGEPQSSYWPKNRFSLKGSAVDYVPGPQAMAYRWSILSGPKGTAIFDHPTALTTDVELPAAGTYKLQLTATDGVNTRSAEVTLTLAAAIAPGTGSILAETFNGINGSWVTDLMASPKFPNNPDSRVQLPRAEIPSNKGENYGMLLRGYLHPPVTGIYRFNLASDDWSEVHLSTDRTPEKKELACFVPAGTDYYEWRKFPDYQLSRPISLTKGKSYYVEIRFKESGWRDHLALAWLLPGATAFEVIDGPFLSPFQLADKQPPTITLTGGSSVIIPVGGSYVDPGFSAQDLEDGNLTGSVTTQGTVDTSKPGTYTLRYVVTDSSGNQSVIATRQVTVAVAEGTEPTYPADASGSHVASPWTAPATITDDLEAARFLKQATFGPSEADIARVKQMGFSKWIDEQLALPVTSHLEHLDRIALFEGAQERLLELSRTANTLGLPGAVMPMTNTPLETEDRLYSWWTIAATAPDQLRQRVALALSEILVISDRNGALRNYPRGCTNYYDLLARSVAPGVPYRKLLEDVTFNPMMGVWLTMVRSSKTQPDENYPREIMQLFSIGLEHLNKDGTLKRNSAGNAIPTYSQNEILELSRAFTGWTFNNSRSFTWSGNATDEINPMMSFEDAHDRGQKVIVGGATIPAGQTALQDVRRCLDILAAHPNVGPFISKRLIQRLVTSNPSPAYLFRVSKVWDDNGKGVRGDIGAVVKAILLDAEARTLNAAPGAGKMSEPMIRLARVLRALPKPPNSNPPVLGRYVMWNASDELGQWPMQAPTVFNFFNPTYSPPGALLDAGLAAPEYEITTELTVTDTANYFFEGVTNGFYANQGGRVGLDLLPLTSVWNTPEVLLSKLETLLLGRSMSAGLRASLMNLHALHIANANNGVKVMLQLITASPEFSTER</sequence>
<dbReference type="InterPro" id="IPR013783">
    <property type="entry name" value="Ig-like_fold"/>
</dbReference>
<dbReference type="Pfam" id="PF08811">
    <property type="entry name" value="DUF1800"/>
    <property type="match status" value="1"/>
</dbReference>
<keyword evidence="5" id="KW-1185">Reference proteome</keyword>
<dbReference type="InterPro" id="IPR052387">
    <property type="entry name" value="Fibrocystin"/>
</dbReference>
<dbReference type="SMART" id="SM00089">
    <property type="entry name" value="PKD"/>
    <property type="match status" value="2"/>
</dbReference>
<proteinExistence type="predicted"/>
<comment type="caution">
    <text evidence="4">The sequence shown here is derived from an EMBL/GenBank/DDBJ whole genome shotgun (WGS) entry which is preliminary data.</text>
</comment>
<feature type="signal peptide" evidence="2">
    <location>
        <begin position="1"/>
        <end position="21"/>
    </location>
</feature>
<gene>
    <name evidence="4" type="ORF">HNQ64_002788</name>
</gene>
<dbReference type="PROSITE" id="PS51820">
    <property type="entry name" value="PA14"/>
    <property type="match status" value="6"/>
</dbReference>
<dbReference type="Gene3D" id="2.60.120.1560">
    <property type="match status" value="3"/>
</dbReference>
<dbReference type="PANTHER" id="PTHR46769:SF2">
    <property type="entry name" value="FIBROCYSTIN-L ISOFORM 2 PRECURSOR-RELATED"/>
    <property type="match status" value="1"/>
</dbReference>
<dbReference type="Pfam" id="PF07691">
    <property type="entry name" value="PA14"/>
    <property type="match status" value="3"/>
</dbReference>
<feature type="chain" id="PRO_5031558121" evidence="2">
    <location>
        <begin position="22"/>
        <end position="2161"/>
    </location>
</feature>
<dbReference type="Pfam" id="PF22352">
    <property type="entry name" value="K319L-like_PKD"/>
    <property type="match status" value="4"/>
</dbReference>
<evidence type="ECO:0000259" key="3">
    <source>
        <dbReference type="PROSITE" id="PS51820"/>
    </source>
</evidence>
<name>A0A7W8DQT1_9BACT</name>
<dbReference type="Gene3D" id="2.60.40.10">
    <property type="entry name" value="Immunoglobulins"/>
    <property type="match status" value="6"/>
</dbReference>
<feature type="domain" description="PA14" evidence="3">
    <location>
        <begin position="283"/>
        <end position="440"/>
    </location>
</feature>
<accession>A0A7W8DQT1</accession>
<dbReference type="Pfam" id="PF16403">
    <property type="entry name" value="Bact_surface_Ig-like"/>
    <property type="match status" value="1"/>
</dbReference>
<feature type="domain" description="PA14" evidence="3">
    <location>
        <begin position="20"/>
        <end position="177"/>
    </location>
</feature>
<dbReference type="EMBL" id="JACHIF010000005">
    <property type="protein sequence ID" value="MBB5038525.1"/>
    <property type="molecule type" value="Genomic_DNA"/>
</dbReference>
<evidence type="ECO:0000313" key="4">
    <source>
        <dbReference type="EMBL" id="MBB5038525.1"/>
    </source>
</evidence>
<dbReference type="SUPFAM" id="SSF49299">
    <property type="entry name" value="PKD domain"/>
    <property type="match status" value="1"/>
</dbReference>
<feature type="domain" description="PA14" evidence="3">
    <location>
        <begin position="1087"/>
        <end position="1246"/>
    </location>
</feature>
<dbReference type="InterPro" id="IPR032179">
    <property type="entry name" value="Cry22Aa_Ig-like"/>
</dbReference>
<evidence type="ECO:0000256" key="1">
    <source>
        <dbReference type="ARBA" id="ARBA00022729"/>
    </source>
</evidence>
<dbReference type="Proteomes" id="UP000534294">
    <property type="component" value="Unassembled WGS sequence"/>
</dbReference>
<dbReference type="InterPro" id="IPR035986">
    <property type="entry name" value="PKD_dom_sf"/>
</dbReference>